<gene>
    <name evidence="2" type="ORF">SAMN04488122_4354</name>
</gene>
<feature type="chain" id="PRO_5011635019" evidence="1">
    <location>
        <begin position="23"/>
        <end position="91"/>
    </location>
</feature>
<proteinExistence type="predicted"/>
<dbReference type="Proteomes" id="UP000199310">
    <property type="component" value="Unassembled WGS sequence"/>
</dbReference>
<evidence type="ECO:0000313" key="2">
    <source>
        <dbReference type="EMBL" id="SEW51594.1"/>
    </source>
</evidence>
<dbReference type="AlphaFoldDB" id="A0A1I0S771"/>
<evidence type="ECO:0000313" key="3">
    <source>
        <dbReference type="Proteomes" id="UP000199310"/>
    </source>
</evidence>
<name>A0A1I0S771_9BACT</name>
<feature type="signal peptide" evidence="1">
    <location>
        <begin position="1"/>
        <end position="22"/>
    </location>
</feature>
<sequence>MKSVKFVLVAAAAFVGLSSAIASTSRVTFRYVQTAPNVYQKLAGTYVSSKCSQNASLPCSYTTTIDLGNSTTKATLTAAGATATGGNKLYI</sequence>
<keyword evidence="1" id="KW-0732">Signal</keyword>
<reference evidence="3" key="1">
    <citation type="submission" date="2016-10" db="EMBL/GenBank/DDBJ databases">
        <authorList>
            <person name="Varghese N."/>
            <person name="Submissions S."/>
        </authorList>
    </citation>
    <scope>NUCLEOTIDE SEQUENCE [LARGE SCALE GENOMIC DNA]</scope>
    <source>
        <strain evidence="3">DSM 3695</strain>
    </source>
</reference>
<keyword evidence="3" id="KW-1185">Reference proteome</keyword>
<accession>A0A1I0S771</accession>
<organism evidence="2 3">
    <name type="scientific">Chitinophaga arvensicola</name>
    <dbReference type="NCBI Taxonomy" id="29529"/>
    <lineage>
        <taxon>Bacteria</taxon>
        <taxon>Pseudomonadati</taxon>
        <taxon>Bacteroidota</taxon>
        <taxon>Chitinophagia</taxon>
        <taxon>Chitinophagales</taxon>
        <taxon>Chitinophagaceae</taxon>
        <taxon>Chitinophaga</taxon>
    </lineage>
</organism>
<dbReference type="EMBL" id="FOJG01000002">
    <property type="protein sequence ID" value="SEW51594.1"/>
    <property type="molecule type" value="Genomic_DNA"/>
</dbReference>
<evidence type="ECO:0000256" key="1">
    <source>
        <dbReference type="SAM" id="SignalP"/>
    </source>
</evidence>
<protein>
    <submittedName>
        <fullName evidence="2">Uncharacterized protein</fullName>
    </submittedName>
</protein>
<dbReference type="RefSeq" id="WP_089897992.1">
    <property type="nucleotide sequence ID" value="NZ_FOJG01000002.1"/>
</dbReference>